<dbReference type="Proteomes" id="UP000232145">
    <property type="component" value="Unassembled WGS sequence"/>
</dbReference>
<sequence length="151" mass="17652">MIWYLRVFGVFVLVFALVIFRQSTTQVERVWEITNKPEQVQKVLYDSFQPKSFRTPVIGETWETKVMGEVVKCTKTVANSQGNSEFQITTEGFKHYQFLKESFQIEPIQNGVRIHGTWELETKPNTLSKLLFLFFSNADLNYIADGRQNLF</sequence>
<accession>A0A2N0AKG6</accession>
<comment type="caution">
    <text evidence="1">The sequence shown here is derived from an EMBL/GenBank/DDBJ whole genome shotgun (WGS) entry which is preliminary data.</text>
</comment>
<organism evidence="1 2">
    <name type="scientific">Leptospira harrisiae</name>
    <dbReference type="NCBI Taxonomy" id="2023189"/>
    <lineage>
        <taxon>Bacteria</taxon>
        <taxon>Pseudomonadati</taxon>
        <taxon>Spirochaetota</taxon>
        <taxon>Spirochaetia</taxon>
        <taxon>Leptospirales</taxon>
        <taxon>Leptospiraceae</taxon>
        <taxon>Leptospira</taxon>
    </lineage>
</organism>
<dbReference type="OrthoDB" id="343765at2"/>
<keyword evidence="2" id="KW-1185">Reference proteome</keyword>
<gene>
    <name evidence="1" type="ORF">CH364_00565</name>
</gene>
<evidence type="ECO:0000313" key="1">
    <source>
        <dbReference type="EMBL" id="PJZ84812.1"/>
    </source>
</evidence>
<dbReference type="RefSeq" id="WP_100741698.1">
    <property type="nucleotide sequence ID" value="NZ_NPDW01000001.1"/>
</dbReference>
<protein>
    <recommendedName>
        <fullName evidence="3">Polyketide cyclase</fullName>
    </recommendedName>
</protein>
<proteinExistence type="predicted"/>
<dbReference type="AlphaFoldDB" id="A0A2N0AKG6"/>
<dbReference type="EMBL" id="NPDX01000001">
    <property type="protein sequence ID" value="PJZ84812.1"/>
    <property type="molecule type" value="Genomic_DNA"/>
</dbReference>
<reference evidence="1 2" key="1">
    <citation type="submission" date="2017-07" db="EMBL/GenBank/DDBJ databases">
        <title>Leptospira spp. isolated from tropical soils.</title>
        <authorList>
            <person name="Thibeaux R."/>
            <person name="Iraola G."/>
            <person name="Ferres I."/>
            <person name="Bierque E."/>
            <person name="Girault D."/>
            <person name="Soupe-Gilbert M.-E."/>
            <person name="Picardeau M."/>
            <person name="Goarant C."/>
        </authorList>
    </citation>
    <scope>NUCLEOTIDE SEQUENCE [LARGE SCALE GENOMIC DNA]</scope>
    <source>
        <strain evidence="1 2">FH2-B-A1</strain>
    </source>
</reference>
<evidence type="ECO:0008006" key="3">
    <source>
        <dbReference type="Google" id="ProtNLM"/>
    </source>
</evidence>
<evidence type="ECO:0000313" key="2">
    <source>
        <dbReference type="Proteomes" id="UP000232145"/>
    </source>
</evidence>
<name>A0A2N0AKG6_9LEPT</name>